<comment type="subcellular location">
    <subcellularLocation>
        <location evidence="1">Nucleus</location>
    </subcellularLocation>
</comment>
<dbReference type="AlphaFoldDB" id="V8PE14"/>
<dbReference type="GO" id="GO:0003723">
    <property type="term" value="F:RNA binding"/>
    <property type="evidence" value="ECO:0007669"/>
    <property type="project" value="TreeGrafter"/>
</dbReference>
<keyword evidence="6" id="KW-1185">Reference proteome</keyword>
<dbReference type="GO" id="GO:0043565">
    <property type="term" value="F:sequence-specific DNA binding"/>
    <property type="evidence" value="ECO:0007669"/>
    <property type="project" value="TreeGrafter"/>
</dbReference>
<dbReference type="SUPFAM" id="SSF48371">
    <property type="entry name" value="ARM repeat"/>
    <property type="match status" value="1"/>
</dbReference>
<organism evidence="5 6">
    <name type="scientific">Ophiophagus hannah</name>
    <name type="common">King cobra</name>
    <name type="synonym">Naja hannah</name>
    <dbReference type="NCBI Taxonomy" id="8665"/>
    <lineage>
        <taxon>Eukaryota</taxon>
        <taxon>Metazoa</taxon>
        <taxon>Chordata</taxon>
        <taxon>Craniata</taxon>
        <taxon>Vertebrata</taxon>
        <taxon>Euteleostomi</taxon>
        <taxon>Lepidosauria</taxon>
        <taxon>Squamata</taxon>
        <taxon>Bifurcata</taxon>
        <taxon>Unidentata</taxon>
        <taxon>Episquamata</taxon>
        <taxon>Toxicofera</taxon>
        <taxon>Serpentes</taxon>
        <taxon>Colubroidea</taxon>
        <taxon>Elapidae</taxon>
        <taxon>Elapinae</taxon>
        <taxon>Ophiophagus</taxon>
    </lineage>
</organism>
<name>V8PE14_OPHHA</name>
<comment type="similarity">
    <text evidence="2">Belongs to the MYBBP1A family.</text>
</comment>
<proteinExistence type="inferred from homology"/>
<dbReference type="InterPro" id="IPR007015">
    <property type="entry name" value="DNA_pol_V/MYBBP1A"/>
</dbReference>
<evidence type="ECO:0000256" key="1">
    <source>
        <dbReference type="ARBA" id="ARBA00004123"/>
    </source>
</evidence>
<feature type="region of interest" description="Disordered" evidence="4">
    <location>
        <begin position="643"/>
        <end position="689"/>
    </location>
</feature>
<dbReference type="Proteomes" id="UP000018936">
    <property type="component" value="Unassembled WGS sequence"/>
</dbReference>
<dbReference type="PANTHER" id="PTHR13213">
    <property type="entry name" value="MYB-BINDING PROTEIN 1A FAMILY MEMBER"/>
    <property type="match status" value="1"/>
</dbReference>
<evidence type="ECO:0000313" key="6">
    <source>
        <dbReference type="Proteomes" id="UP000018936"/>
    </source>
</evidence>
<evidence type="ECO:0000256" key="3">
    <source>
        <dbReference type="ARBA" id="ARBA00023242"/>
    </source>
</evidence>
<gene>
    <name evidence="5" type="primary">MYBBP1A</name>
    <name evidence="5" type="ORF">L345_01930</name>
</gene>
<keyword evidence="3" id="KW-0539">Nucleus</keyword>
<protein>
    <submittedName>
        <fullName evidence="5">Myb-binding protein 1A</fullName>
    </submittedName>
</protein>
<comment type="caution">
    <text evidence="5">The sequence shown here is derived from an EMBL/GenBank/DDBJ whole genome shotgun (WGS) entry which is preliminary data.</text>
</comment>
<dbReference type="EMBL" id="AZIM01000250">
    <property type="protein sequence ID" value="ETE72248.1"/>
    <property type="molecule type" value="Genomic_DNA"/>
</dbReference>
<evidence type="ECO:0000313" key="5">
    <source>
        <dbReference type="EMBL" id="ETE72248.1"/>
    </source>
</evidence>
<dbReference type="OrthoDB" id="342531at2759"/>
<dbReference type="InterPro" id="IPR016024">
    <property type="entry name" value="ARM-type_fold"/>
</dbReference>
<evidence type="ECO:0000256" key="4">
    <source>
        <dbReference type="SAM" id="MobiDB-lite"/>
    </source>
</evidence>
<dbReference type="GO" id="GO:0003714">
    <property type="term" value="F:transcription corepressor activity"/>
    <property type="evidence" value="ECO:0007669"/>
    <property type="project" value="TreeGrafter"/>
</dbReference>
<feature type="compositionally biased region" description="Acidic residues" evidence="4">
    <location>
        <begin position="643"/>
        <end position="673"/>
    </location>
</feature>
<dbReference type="GO" id="GO:0005730">
    <property type="term" value="C:nucleolus"/>
    <property type="evidence" value="ECO:0007669"/>
    <property type="project" value="InterPro"/>
</dbReference>
<dbReference type="PANTHER" id="PTHR13213:SF2">
    <property type="entry name" value="MYB-BINDING PROTEIN 1A"/>
    <property type="match status" value="1"/>
</dbReference>
<evidence type="ECO:0000256" key="2">
    <source>
        <dbReference type="ARBA" id="ARBA00006809"/>
    </source>
</evidence>
<dbReference type="Pfam" id="PF04931">
    <property type="entry name" value="DNA_pol_phi"/>
    <property type="match status" value="2"/>
</dbReference>
<reference evidence="5 6" key="1">
    <citation type="journal article" date="2013" name="Proc. Natl. Acad. Sci. U.S.A.">
        <title>The king cobra genome reveals dynamic gene evolution and adaptation in the snake venom system.</title>
        <authorList>
            <person name="Vonk F.J."/>
            <person name="Casewell N.R."/>
            <person name="Henkel C.V."/>
            <person name="Heimberg A.M."/>
            <person name="Jansen H.J."/>
            <person name="McCleary R.J."/>
            <person name="Kerkkamp H.M."/>
            <person name="Vos R.A."/>
            <person name="Guerreiro I."/>
            <person name="Calvete J.J."/>
            <person name="Wuster W."/>
            <person name="Woods A.E."/>
            <person name="Logan J.M."/>
            <person name="Harrison R.A."/>
            <person name="Castoe T.A."/>
            <person name="de Koning A.P."/>
            <person name="Pollock D.D."/>
            <person name="Yandell M."/>
            <person name="Calderon D."/>
            <person name="Renjifo C."/>
            <person name="Currier R.B."/>
            <person name="Salgado D."/>
            <person name="Pla D."/>
            <person name="Sanz L."/>
            <person name="Hyder A.S."/>
            <person name="Ribeiro J.M."/>
            <person name="Arntzen J.W."/>
            <person name="van den Thillart G.E."/>
            <person name="Boetzer M."/>
            <person name="Pirovano W."/>
            <person name="Dirks R.P."/>
            <person name="Spaink H.P."/>
            <person name="Duboule D."/>
            <person name="McGlinn E."/>
            <person name="Kini R.M."/>
            <person name="Richardson M.K."/>
        </authorList>
    </citation>
    <scope>NUCLEOTIDE SEQUENCE</scope>
    <source>
        <tissue evidence="5">Blood</tissue>
    </source>
</reference>
<accession>V8PE14</accession>
<sequence length="866" mass="98143">MAGHGTQKSGQAAGRLASASISQPGRLLGQSRQFLDYFWDIAKPDQAIRLKATEGLLNYLQENKKDDEFLKYTLKRLIDGLGATREVARPGFSLALAQVLQVFEERSLLAVLQQIKEKYDLSRVKKIPETVFEKVLYNILEDELTAAFSTPGQLYLLLVGIQKFPKVLGPEKLKVLLGTTAVVTAQNIPRIVEVLKMAAKSERKDKVLPAVGLDLMKVALREGTFELFWKEAVENGLLKENVGPCSYMCFRLLGSVLPLLSLSQLKMVLQGEAMRQFKFAPEMDTYVDSFLEGCSSPENQLAVMVAFSTLTNQGYPVVPTFWKVVRHLLPTALLKYIDWLKNMFLNPDLDCCVDFATKRQNEKRTSSVTDHSITRLRKWIIGRLIGIAEHPQVNKEDELVMDICRFCFFHAFFETKKRFLKITETKISPSVPLNEQSRTVAADSFFSLLQHLNTMPALGDSAEAEEMRKKHLHGLTASGDPWIHCVVQYANLLLSHQEQIKMVVPFNDEEQQAWDKMLQTVEALKKRDKKGQSMKTSAFQHLLLLVGIHLFKSPAECVNLLNDLQNCIKRAFGEKPKKKKAATTEDEEEPAWVEVIVEVLLSLLVQSSGLIRRVCKNVFGLVCQHMTKAALQLILDVLDPQQDQDEETAVVEQEEESGESSDEDSSEESDESDKEALETNSEGEDEPDENFRAMLRNVLQAENALEGDDSDEDVDDETMMSLDEKLSSLFTEQKKRIQAKKDEKEKLRKEKILRRDFKIKVLDLVELFLMKQAGNPLVFSVIDPLLSVIEHSMSSDSNKQEQDYLRKTADIFTNSLCRSKQYCKNVSSIREELHSLLESLVKRSCKQNDSSWIVVPFSSIEGKRTS</sequence>